<protein>
    <recommendedName>
        <fullName evidence="3">F-box domain-containing protein</fullName>
    </recommendedName>
</protein>
<name>A0ABR3F5F4_9AGAR</name>
<organism evidence="1 2">
    <name type="scientific">Marasmius crinis-equi</name>
    <dbReference type="NCBI Taxonomy" id="585013"/>
    <lineage>
        <taxon>Eukaryota</taxon>
        <taxon>Fungi</taxon>
        <taxon>Dikarya</taxon>
        <taxon>Basidiomycota</taxon>
        <taxon>Agaricomycotina</taxon>
        <taxon>Agaricomycetes</taxon>
        <taxon>Agaricomycetidae</taxon>
        <taxon>Agaricales</taxon>
        <taxon>Marasmiineae</taxon>
        <taxon>Marasmiaceae</taxon>
        <taxon>Marasmius</taxon>
    </lineage>
</organism>
<gene>
    <name evidence="1" type="ORF">V5O48_011494</name>
</gene>
<accession>A0ABR3F5F4</accession>
<dbReference type="SUPFAM" id="SSF52047">
    <property type="entry name" value="RNI-like"/>
    <property type="match status" value="1"/>
</dbReference>
<dbReference type="EMBL" id="JBAHYK010000929">
    <property type="protein sequence ID" value="KAL0570467.1"/>
    <property type="molecule type" value="Genomic_DNA"/>
</dbReference>
<proteinExistence type="predicted"/>
<dbReference type="Proteomes" id="UP001465976">
    <property type="component" value="Unassembled WGS sequence"/>
</dbReference>
<dbReference type="Gene3D" id="3.80.10.10">
    <property type="entry name" value="Ribonuclease Inhibitor"/>
    <property type="match status" value="1"/>
</dbReference>
<evidence type="ECO:0000313" key="1">
    <source>
        <dbReference type="EMBL" id="KAL0570467.1"/>
    </source>
</evidence>
<sequence>MMRRKEGIKRWLERSGSLPLNISISTGSSSRLPSIDGQTQDIAILADVLRVFSMHSHRWRSVIFTGDPQAKSPAIWAPFAELKKDELPQLQDFRTFSSLMSFDSRWQIVPTTLASLVTRSTSLTTLHVTNEQSISTILELQVSWTSIKELHLTSSESERWDPALITRKVAKLCPSLVSFKLKLWTSWISGSTTTSHPLLPSLHWPRLRSFDLTIVDCQRDHLNKKLSGAFWRALQGMTAPALTHLSLKAEVARASCYPRHELSSAVGVPAVEPVSRLPFQDMISESGCTISHLSLSGIFLMDEGALIHALELVPSLTSLTLTDCANRIFIVPLGHNPTIPHHKLAACLNSLSSSADLCPDIAEMSISACQIDNIEPIVSFAKARSTKLKRLSVDFGAITKEGGDKVAQITSSTDISDSLHHLRENRGIKVDWKWTASKFSLNETYNMHSRPYTGMEIQN</sequence>
<dbReference type="InterPro" id="IPR032675">
    <property type="entry name" value="LRR_dom_sf"/>
</dbReference>
<reference evidence="1 2" key="1">
    <citation type="submission" date="2024-02" db="EMBL/GenBank/DDBJ databases">
        <title>A draft genome for the cacao thread blight pathogen Marasmius crinis-equi.</title>
        <authorList>
            <person name="Cohen S.P."/>
            <person name="Baruah I.K."/>
            <person name="Amoako-Attah I."/>
            <person name="Bukari Y."/>
            <person name="Meinhardt L.W."/>
            <person name="Bailey B.A."/>
        </authorList>
    </citation>
    <scope>NUCLEOTIDE SEQUENCE [LARGE SCALE GENOMIC DNA]</scope>
    <source>
        <strain evidence="1 2">GH-76</strain>
    </source>
</reference>
<evidence type="ECO:0000313" key="2">
    <source>
        <dbReference type="Proteomes" id="UP001465976"/>
    </source>
</evidence>
<evidence type="ECO:0008006" key="3">
    <source>
        <dbReference type="Google" id="ProtNLM"/>
    </source>
</evidence>
<keyword evidence="2" id="KW-1185">Reference proteome</keyword>
<comment type="caution">
    <text evidence="1">The sequence shown here is derived from an EMBL/GenBank/DDBJ whole genome shotgun (WGS) entry which is preliminary data.</text>
</comment>